<dbReference type="PROSITE" id="PS51485">
    <property type="entry name" value="PHYTOCYANIN"/>
    <property type="match status" value="1"/>
</dbReference>
<feature type="signal peptide" evidence="5">
    <location>
        <begin position="1"/>
        <end position="22"/>
    </location>
</feature>
<evidence type="ECO:0000256" key="4">
    <source>
        <dbReference type="SAM" id="MobiDB-lite"/>
    </source>
</evidence>
<evidence type="ECO:0000313" key="7">
    <source>
        <dbReference type="Proteomes" id="UP000827889"/>
    </source>
</evidence>
<evidence type="ECO:0000259" key="6">
    <source>
        <dbReference type="PROSITE" id="PS51485"/>
    </source>
</evidence>
<feature type="region of interest" description="Disordered" evidence="4">
    <location>
        <begin position="124"/>
        <end position="223"/>
    </location>
</feature>
<feature type="compositionally biased region" description="Low complexity" evidence="4">
    <location>
        <begin position="173"/>
        <end position="196"/>
    </location>
</feature>
<keyword evidence="3" id="KW-0325">Glycoprotein</keyword>
<evidence type="ECO:0000256" key="5">
    <source>
        <dbReference type="SAM" id="SignalP"/>
    </source>
</evidence>
<dbReference type="Gene3D" id="2.60.40.420">
    <property type="entry name" value="Cupredoxins - blue copper proteins"/>
    <property type="match status" value="1"/>
</dbReference>
<keyword evidence="2" id="KW-0186">Copper</keyword>
<dbReference type="GO" id="GO:0046872">
    <property type="term" value="F:metal ion binding"/>
    <property type="evidence" value="ECO:0007669"/>
    <property type="project" value="UniProtKB-KW"/>
</dbReference>
<dbReference type="GO" id="GO:0005886">
    <property type="term" value="C:plasma membrane"/>
    <property type="evidence" value="ECO:0007669"/>
    <property type="project" value="TreeGrafter"/>
</dbReference>
<dbReference type="InterPro" id="IPR039391">
    <property type="entry name" value="Phytocyanin-like"/>
</dbReference>
<gene>
    <name evidence="8" type="primary">LOC115752352</name>
</gene>
<dbReference type="RefSeq" id="XP_030546355.1">
    <property type="nucleotide sequence ID" value="XM_030690495.2"/>
</dbReference>
<keyword evidence="5" id="KW-0732">Signal</keyword>
<dbReference type="PANTHER" id="PTHR33021">
    <property type="entry name" value="BLUE COPPER PROTEIN"/>
    <property type="match status" value="1"/>
</dbReference>
<keyword evidence="1" id="KW-0479">Metal-binding</keyword>
<keyword evidence="7" id="KW-1185">Reference proteome</keyword>
<accession>A0A8B8QH05</accession>
<protein>
    <submittedName>
        <fullName evidence="8">Uclacyanin 1 isoform X1</fullName>
    </submittedName>
</protein>
<dbReference type="PANTHER" id="PTHR33021:SF492">
    <property type="entry name" value="UCLACYANIN 1"/>
    <property type="match status" value="1"/>
</dbReference>
<dbReference type="Proteomes" id="UP000827889">
    <property type="component" value="Chromosome 10"/>
</dbReference>
<evidence type="ECO:0000256" key="3">
    <source>
        <dbReference type="ARBA" id="ARBA00023180"/>
    </source>
</evidence>
<evidence type="ECO:0000256" key="1">
    <source>
        <dbReference type="ARBA" id="ARBA00022723"/>
    </source>
</evidence>
<dbReference type="KEGG" id="rarg:115752352"/>
<feature type="domain" description="Phytocyanin" evidence="6">
    <location>
        <begin position="23"/>
        <end position="122"/>
    </location>
</feature>
<proteinExistence type="predicted"/>
<evidence type="ECO:0000256" key="2">
    <source>
        <dbReference type="ARBA" id="ARBA00023008"/>
    </source>
</evidence>
<dbReference type="SUPFAM" id="SSF49503">
    <property type="entry name" value="Cupredoxins"/>
    <property type="match status" value="1"/>
</dbReference>
<dbReference type="OrthoDB" id="687020at2759"/>
<organism evidence="7 8">
    <name type="scientific">Rhodamnia argentea</name>
    <dbReference type="NCBI Taxonomy" id="178133"/>
    <lineage>
        <taxon>Eukaryota</taxon>
        <taxon>Viridiplantae</taxon>
        <taxon>Streptophyta</taxon>
        <taxon>Embryophyta</taxon>
        <taxon>Tracheophyta</taxon>
        <taxon>Spermatophyta</taxon>
        <taxon>Magnoliopsida</taxon>
        <taxon>eudicotyledons</taxon>
        <taxon>Gunneridae</taxon>
        <taxon>Pentapetalae</taxon>
        <taxon>rosids</taxon>
        <taxon>malvids</taxon>
        <taxon>Myrtales</taxon>
        <taxon>Myrtaceae</taxon>
        <taxon>Myrtoideae</taxon>
        <taxon>Myrteae</taxon>
        <taxon>Australasian group</taxon>
        <taxon>Rhodamnia</taxon>
    </lineage>
</organism>
<name>A0A8B8QH05_9MYRT</name>
<sequence>MATPRSLTCFVLAALLIELAAAASYTVGGPNGGWDTTTDVQTWASSQKFLIGDTLVFQYAPSHDVTEVTKADYDSCQATSPIKTSTGGSSTVSLTSPGKRYFICSTPGHCAGGMKLEVDTLAATSTPPAATPATPPAASPSSPPAASPSTPPPRSPAASPPSKSPAASPPAESPARSPSSALAPKAAVPSPAAMPGSAPPSETPAEAAPPSGSAAESPKSSANRVSLTFTLAMGVCFGVVSLLAV</sequence>
<dbReference type="InterPro" id="IPR003245">
    <property type="entry name" value="Phytocyanin_dom"/>
</dbReference>
<dbReference type="AlphaFoldDB" id="A0A8B8QH05"/>
<dbReference type="GeneID" id="115752352"/>
<feature type="compositionally biased region" description="Low complexity" evidence="4">
    <location>
        <begin position="203"/>
        <end position="222"/>
    </location>
</feature>
<dbReference type="InterPro" id="IPR008972">
    <property type="entry name" value="Cupredoxin"/>
</dbReference>
<reference evidence="8" key="1">
    <citation type="submission" date="2025-08" db="UniProtKB">
        <authorList>
            <consortium name="RefSeq"/>
        </authorList>
    </citation>
    <scope>IDENTIFICATION</scope>
    <source>
        <tissue evidence="8">Leaf</tissue>
    </source>
</reference>
<dbReference type="InterPro" id="IPR028871">
    <property type="entry name" value="BlueCu_1_BS"/>
</dbReference>
<evidence type="ECO:0000313" key="8">
    <source>
        <dbReference type="RefSeq" id="XP_030546355.1"/>
    </source>
</evidence>
<feature type="chain" id="PRO_5034020541" evidence="5">
    <location>
        <begin position="23"/>
        <end position="245"/>
    </location>
</feature>
<feature type="compositionally biased region" description="Pro residues" evidence="4">
    <location>
        <begin position="129"/>
        <end position="172"/>
    </location>
</feature>
<dbReference type="PROSITE" id="PS00196">
    <property type="entry name" value="COPPER_BLUE"/>
    <property type="match status" value="1"/>
</dbReference>
<dbReference type="GO" id="GO:0009055">
    <property type="term" value="F:electron transfer activity"/>
    <property type="evidence" value="ECO:0007669"/>
    <property type="project" value="InterPro"/>
</dbReference>
<dbReference type="CDD" id="cd04216">
    <property type="entry name" value="Phytocyanin"/>
    <property type="match status" value="1"/>
</dbReference>
<dbReference type="FunFam" id="2.60.40.420:FF:000003">
    <property type="entry name" value="Blue copper"/>
    <property type="match status" value="1"/>
</dbReference>
<dbReference type="Pfam" id="PF02298">
    <property type="entry name" value="Cu_bind_like"/>
    <property type="match status" value="1"/>
</dbReference>